<name>A0ABD1KBE7_9TELE</name>
<proteinExistence type="inferred from homology"/>
<dbReference type="InterPro" id="IPR036872">
    <property type="entry name" value="CH_dom_sf"/>
</dbReference>
<evidence type="ECO:0000256" key="3">
    <source>
        <dbReference type="ARBA" id="ARBA00061655"/>
    </source>
</evidence>
<feature type="compositionally biased region" description="Basic and acidic residues" evidence="4">
    <location>
        <begin position="255"/>
        <end position="275"/>
    </location>
</feature>
<dbReference type="Proteomes" id="UP001591681">
    <property type="component" value="Unassembled WGS sequence"/>
</dbReference>
<organism evidence="6 7">
    <name type="scientific">Coilia grayii</name>
    <name type="common">Gray's grenadier anchovy</name>
    <dbReference type="NCBI Taxonomy" id="363190"/>
    <lineage>
        <taxon>Eukaryota</taxon>
        <taxon>Metazoa</taxon>
        <taxon>Chordata</taxon>
        <taxon>Craniata</taxon>
        <taxon>Vertebrata</taxon>
        <taxon>Euteleostomi</taxon>
        <taxon>Actinopterygii</taxon>
        <taxon>Neopterygii</taxon>
        <taxon>Teleostei</taxon>
        <taxon>Clupei</taxon>
        <taxon>Clupeiformes</taxon>
        <taxon>Clupeoidei</taxon>
        <taxon>Engraulidae</taxon>
        <taxon>Coilinae</taxon>
        <taxon>Coilia</taxon>
    </lineage>
</organism>
<dbReference type="AlphaFoldDB" id="A0ABD1KBE7"/>
<evidence type="ECO:0000313" key="7">
    <source>
        <dbReference type="Proteomes" id="UP001591681"/>
    </source>
</evidence>
<dbReference type="InterPro" id="IPR001715">
    <property type="entry name" value="CH_dom"/>
</dbReference>
<evidence type="ECO:0000256" key="4">
    <source>
        <dbReference type="SAM" id="MobiDB-lite"/>
    </source>
</evidence>
<gene>
    <name evidence="6" type="ORF">ACEWY4_008606</name>
</gene>
<accession>A0ABD1KBE7</accession>
<dbReference type="SMART" id="SM00033">
    <property type="entry name" value="CH"/>
    <property type="match status" value="1"/>
</dbReference>
<feature type="region of interest" description="Disordered" evidence="4">
    <location>
        <begin position="131"/>
        <end position="282"/>
    </location>
</feature>
<sequence length="399" mass="44054">MLACELSQRGIQLLAACSAPVYLETLTPRAFLSPELTWQHAPAPSLTASHTQECTFPYCSIEREEPIEVDPAPATTGLENGHTPMSENTPLAQRESPSPAREYRAPVAMAMPHLPITATTKTADTSAAALMKSPDTTSSPLRPLDPAITDLHPSSDQASMDNQPQAMTESPVHQAPTVKTWSPSPVRTMGSPRLSERTASAPAKSVTYSGLVQQNTDRGLDGHGDTPFSRGPERRRELVRSQTLPRNIGAQARRSIFERLDSENNSRPKPLDSKPKLKRSQSFGVSSASSIKQILLEWCRSKTIGYQNIDIQNFSSSWSDGMAFCALVHSFFPTEFDYNVLTPADRKHNFEMAFGIAEAKAGCDRLIEVEDMMVMGRKPDPMCVFTYVQSLYNHLRKFE</sequence>
<keyword evidence="2" id="KW-0175">Coiled coil</keyword>
<dbReference type="Gene3D" id="1.10.418.10">
    <property type="entry name" value="Calponin-like domain"/>
    <property type="match status" value="1"/>
</dbReference>
<dbReference type="EMBL" id="JBHFQA010000007">
    <property type="protein sequence ID" value="KAL2096458.1"/>
    <property type="molecule type" value="Genomic_DNA"/>
</dbReference>
<comment type="similarity">
    <text evidence="3">Belongs to the smoothelin family.</text>
</comment>
<dbReference type="PANTHER" id="PTHR23167:SF37">
    <property type="entry name" value="SMOOTHELIN-LIKE PROTEIN 2"/>
    <property type="match status" value="1"/>
</dbReference>
<reference evidence="6 7" key="1">
    <citation type="submission" date="2024-09" db="EMBL/GenBank/DDBJ databases">
        <title>A chromosome-level genome assembly of Gray's grenadier anchovy, Coilia grayii.</title>
        <authorList>
            <person name="Fu Z."/>
        </authorList>
    </citation>
    <scope>NUCLEOTIDE SEQUENCE [LARGE SCALE GENOMIC DNA]</scope>
    <source>
        <strain evidence="6">G4</strain>
        <tissue evidence="6">Muscle</tissue>
    </source>
</reference>
<dbReference type="SUPFAM" id="SSF47576">
    <property type="entry name" value="Calponin-homology domain, CH-domain"/>
    <property type="match status" value="1"/>
</dbReference>
<feature type="domain" description="Calponin-homology (CH)" evidence="5">
    <location>
        <begin position="289"/>
        <end position="396"/>
    </location>
</feature>
<evidence type="ECO:0000313" key="6">
    <source>
        <dbReference type="EMBL" id="KAL2096458.1"/>
    </source>
</evidence>
<dbReference type="InterPro" id="IPR050540">
    <property type="entry name" value="F-actin_Monoox_Mical"/>
</dbReference>
<evidence type="ECO:0000256" key="2">
    <source>
        <dbReference type="ARBA" id="ARBA00023054"/>
    </source>
</evidence>
<evidence type="ECO:0000256" key="1">
    <source>
        <dbReference type="ARBA" id="ARBA00022553"/>
    </source>
</evidence>
<keyword evidence="1" id="KW-0597">Phosphoprotein</keyword>
<dbReference type="FunFam" id="1.10.418.10:FF:000009">
    <property type="entry name" value="smoothelin isoform X2"/>
    <property type="match status" value="1"/>
</dbReference>
<protein>
    <recommendedName>
        <fullName evidence="5">Calponin-homology (CH) domain-containing protein</fullName>
    </recommendedName>
</protein>
<feature type="compositionally biased region" description="Polar residues" evidence="4">
    <location>
        <begin position="206"/>
        <end position="217"/>
    </location>
</feature>
<feature type="compositionally biased region" description="Polar residues" evidence="4">
    <location>
        <begin position="152"/>
        <end position="168"/>
    </location>
</feature>
<dbReference type="PANTHER" id="PTHR23167">
    <property type="entry name" value="CALPONIN HOMOLOGY DOMAIN-CONTAINING PROTEIN DDB_G0272472-RELATED"/>
    <property type="match status" value="1"/>
</dbReference>
<dbReference type="Pfam" id="PF00307">
    <property type="entry name" value="CH"/>
    <property type="match status" value="1"/>
</dbReference>
<comment type="caution">
    <text evidence="6">The sequence shown here is derived from an EMBL/GenBank/DDBJ whole genome shotgun (WGS) entry which is preliminary data.</text>
</comment>
<keyword evidence="7" id="KW-1185">Reference proteome</keyword>
<feature type="region of interest" description="Disordered" evidence="4">
    <location>
        <begin position="71"/>
        <end position="101"/>
    </location>
</feature>
<dbReference type="PROSITE" id="PS50021">
    <property type="entry name" value="CH"/>
    <property type="match status" value="1"/>
</dbReference>
<evidence type="ECO:0000259" key="5">
    <source>
        <dbReference type="PROSITE" id="PS50021"/>
    </source>
</evidence>